<dbReference type="GO" id="GO:0016020">
    <property type="term" value="C:membrane"/>
    <property type="evidence" value="ECO:0007669"/>
    <property type="project" value="InterPro"/>
</dbReference>
<accession>A0A3A8R041</accession>
<name>A0A3A8R041_9BACT</name>
<dbReference type="EMBL" id="RAWK01000006">
    <property type="protein sequence ID" value="RKH74399.1"/>
    <property type="molecule type" value="Genomic_DNA"/>
</dbReference>
<gene>
    <name evidence="7" type="ORF">D7W81_01710</name>
</gene>
<evidence type="ECO:0000313" key="7">
    <source>
        <dbReference type="EMBL" id="RKH74399.1"/>
    </source>
</evidence>
<dbReference type="PROSITE" id="PS50885">
    <property type="entry name" value="HAMP"/>
    <property type="match status" value="1"/>
</dbReference>
<dbReference type="PROSITE" id="PS50111">
    <property type="entry name" value="CHEMOTAXIS_TRANSDUC_2"/>
    <property type="match status" value="1"/>
</dbReference>
<feature type="domain" description="Methyl-accepting transducer" evidence="5">
    <location>
        <begin position="325"/>
        <end position="561"/>
    </location>
</feature>
<dbReference type="SMART" id="SM00283">
    <property type="entry name" value="MA"/>
    <property type="match status" value="1"/>
</dbReference>
<sequence length="608" mass="63694">MAPPSRGSPRRAAFSRELMFPIPLANLVGSTLGLHFASLVVGNPLTQQLGTLVILVVGVSALHMVLGVGVSLGRFPRLRALERGDLSPTPEHLALVVGEVARAPGEAFFRSLGLWGLTTGVVALALGSVMKLPGDVTLRVAGLGALFGPLTSLLVYGLVTLRARRGVLWVAEQGLTHAQVIAALPRRSRIRARLVAFTAICVVTPAVMCAQVVTALTDRLFQQLLDAGSPDAQGVLVDALRLDAFTSSALLCAVVFGLALATAYLGGTLLGRPMRELSGEARRIAAGDLASPRLVPAEDEVWAVSAAFTTMRTHLADVLSELQRAGSQISATTEEILSTSGRYEAGAAEQASSLDETSATTEELARSAKQIADNASSVAEIAQRTLAAAQGGQRSAESFLGAMSRMRQDNQAIGSAVSRLNKRVQQIGKIVEFINGVADKSDLLALNAELEGTKAGEVGRGFSLVAAEMRRLAENVLESTKEIEGLIEEVREASSAAVTVTGGGVRAVETGTALAEQVSESLRQIVSLAGQTSDAVRIISRSTQQQQAGTDQLADTMADILRITQQSLNATKQVGAANGDLLGLAQDLRGVVERFQIHQATLRRGSGG</sequence>
<dbReference type="InterPro" id="IPR004090">
    <property type="entry name" value="Chemotax_Me-accpt_rcpt"/>
</dbReference>
<dbReference type="InterPro" id="IPR003660">
    <property type="entry name" value="HAMP_dom"/>
</dbReference>
<dbReference type="SMART" id="SM00304">
    <property type="entry name" value="HAMP"/>
    <property type="match status" value="1"/>
</dbReference>
<dbReference type="CDD" id="cd11386">
    <property type="entry name" value="MCP_signal"/>
    <property type="match status" value="1"/>
</dbReference>
<feature type="transmembrane region" description="Helical" evidence="4">
    <location>
        <begin position="136"/>
        <end position="159"/>
    </location>
</feature>
<organism evidence="7 8">
    <name type="scientific">Corallococcus aberystwythensis</name>
    <dbReference type="NCBI Taxonomy" id="2316722"/>
    <lineage>
        <taxon>Bacteria</taxon>
        <taxon>Pseudomonadati</taxon>
        <taxon>Myxococcota</taxon>
        <taxon>Myxococcia</taxon>
        <taxon>Myxococcales</taxon>
        <taxon>Cystobacterineae</taxon>
        <taxon>Myxococcaceae</taxon>
        <taxon>Corallococcus</taxon>
    </lineage>
</organism>
<keyword evidence="4" id="KW-1133">Transmembrane helix</keyword>
<dbReference type="GO" id="GO:0006935">
    <property type="term" value="P:chemotaxis"/>
    <property type="evidence" value="ECO:0007669"/>
    <property type="project" value="InterPro"/>
</dbReference>
<feature type="domain" description="HAMP" evidence="6">
    <location>
        <begin position="268"/>
        <end position="320"/>
    </location>
</feature>
<keyword evidence="4" id="KW-0472">Membrane</keyword>
<feature type="transmembrane region" description="Helical" evidence="4">
    <location>
        <begin position="194"/>
        <end position="216"/>
    </location>
</feature>
<dbReference type="AlphaFoldDB" id="A0A3A8R041"/>
<evidence type="ECO:0000256" key="3">
    <source>
        <dbReference type="PROSITE-ProRule" id="PRU00284"/>
    </source>
</evidence>
<dbReference type="SUPFAM" id="SSF58104">
    <property type="entry name" value="Methyl-accepting chemotaxis protein (MCP) signaling domain"/>
    <property type="match status" value="1"/>
</dbReference>
<evidence type="ECO:0000256" key="1">
    <source>
        <dbReference type="ARBA" id="ARBA00023224"/>
    </source>
</evidence>
<feature type="transmembrane region" description="Helical" evidence="4">
    <location>
        <begin position="244"/>
        <end position="265"/>
    </location>
</feature>
<dbReference type="PANTHER" id="PTHR32089">
    <property type="entry name" value="METHYL-ACCEPTING CHEMOTAXIS PROTEIN MCPB"/>
    <property type="match status" value="1"/>
</dbReference>
<dbReference type="InterPro" id="IPR004089">
    <property type="entry name" value="MCPsignal_dom"/>
</dbReference>
<reference evidence="8" key="1">
    <citation type="submission" date="2018-09" db="EMBL/GenBank/DDBJ databases">
        <authorList>
            <person name="Livingstone P.G."/>
            <person name="Whitworth D.E."/>
        </authorList>
    </citation>
    <scope>NUCLEOTIDE SEQUENCE [LARGE SCALE GENOMIC DNA]</scope>
    <source>
        <strain evidence="8">AB050A</strain>
    </source>
</reference>
<evidence type="ECO:0000256" key="2">
    <source>
        <dbReference type="ARBA" id="ARBA00029447"/>
    </source>
</evidence>
<feature type="transmembrane region" description="Helical" evidence="4">
    <location>
        <begin position="112"/>
        <end position="130"/>
    </location>
</feature>
<dbReference type="Pfam" id="PF00672">
    <property type="entry name" value="HAMP"/>
    <property type="match status" value="1"/>
</dbReference>
<protein>
    <submittedName>
        <fullName evidence="7">Methyl-accepting chemotaxis protein</fullName>
    </submittedName>
</protein>
<keyword evidence="4" id="KW-0812">Transmembrane</keyword>
<dbReference type="Proteomes" id="UP000267003">
    <property type="component" value="Unassembled WGS sequence"/>
</dbReference>
<comment type="caution">
    <text evidence="7">The sequence shown here is derived from an EMBL/GenBank/DDBJ whole genome shotgun (WGS) entry which is preliminary data.</text>
</comment>
<dbReference type="Pfam" id="PF00015">
    <property type="entry name" value="MCPsignal"/>
    <property type="match status" value="1"/>
</dbReference>
<dbReference type="RefSeq" id="WP_120553543.1">
    <property type="nucleotide sequence ID" value="NZ_RAWK01000006.1"/>
</dbReference>
<comment type="similarity">
    <text evidence="2">Belongs to the methyl-accepting chemotaxis (MCP) protein family.</text>
</comment>
<dbReference type="GO" id="GO:0007165">
    <property type="term" value="P:signal transduction"/>
    <property type="evidence" value="ECO:0007669"/>
    <property type="project" value="UniProtKB-KW"/>
</dbReference>
<keyword evidence="1 3" id="KW-0807">Transducer</keyword>
<keyword evidence="8" id="KW-1185">Reference proteome</keyword>
<feature type="transmembrane region" description="Helical" evidence="4">
    <location>
        <begin position="52"/>
        <end position="73"/>
    </location>
</feature>
<proteinExistence type="inferred from homology"/>
<dbReference type="PRINTS" id="PR00260">
    <property type="entry name" value="CHEMTRNSDUCR"/>
</dbReference>
<dbReference type="Gene3D" id="1.10.287.950">
    <property type="entry name" value="Methyl-accepting chemotaxis protein"/>
    <property type="match status" value="1"/>
</dbReference>
<feature type="transmembrane region" description="Helical" evidence="4">
    <location>
        <begin position="20"/>
        <end position="40"/>
    </location>
</feature>
<evidence type="ECO:0000256" key="4">
    <source>
        <dbReference type="SAM" id="Phobius"/>
    </source>
</evidence>
<evidence type="ECO:0000259" key="5">
    <source>
        <dbReference type="PROSITE" id="PS50111"/>
    </source>
</evidence>
<evidence type="ECO:0000259" key="6">
    <source>
        <dbReference type="PROSITE" id="PS50885"/>
    </source>
</evidence>
<evidence type="ECO:0000313" key="8">
    <source>
        <dbReference type="Proteomes" id="UP000267003"/>
    </source>
</evidence>
<dbReference type="CDD" id="cd06225">
    <property type="entry name" value="HAMP"/>
    <property type="match status" value="1"/>
</dbReference>
<dbReference type="GO" id="GO:0004888">
    <property type="term" value="F:transmembrane signaling receptor activity"/>
    <property type="evidence" value="ECO:0007669"/>
    <property type="project" value="InterPro"/>
</dbReference>
<dbReference type="PANTHER" id="PTHR32089:SF112">
    <property type="entry name" value="LYSOZYME-LIKE PROTEIN-RELATED"/>
    <property type="match status" value="1"/>
</dbReference>
<dbReference type="OrthoDB" id="5522708at2"/>